<evidence type="ECO:0000313" key="9">
    <source>
        <dbReference type="Proteomes" id="UP000176998"/>
    </source>
</evidence>
<dbReference type="GO" id="GO:0004084">
    <property type="term" value="F:branched-chain-amino-acid transaminase activity"/>
    <property type="evidence" value="ECO:0007669"/>
    <property type="project" value="InterPro"/>
</dbReference>
<dbReference type="Gene3D" id="3.20.10.10">
    <property type="entry name" value="D-amino Acid Aminotransferase, subunit A, domain 2"/>
    <property type="match status" value="1"/>
</dbReference>
<dbReference type="InterPro" id="IPR005786">
    <property type="entry name" value="B_amino_transII"/>
</dbReference>
<dbReference type="AlphaFoldDB" id="A0A1G4BEY7"/>
<dbReference type="OrthoDB" id="409992at2759"/>
<dbReference type="InterPro" id="IPR043132">
    <property type="entry name" value="BCAT-like_C"/>
</dbReference>
<name>A0A1G4BEY7_9PEZI</name>
<dbReference type="Gene3D" id="3.30.470.10">
    <property type="match status" value="1"/>
</dbReference>
<evidence type="ECO:0000256" key="7">
    <source>
        <dbReference type="SAM" id="MobiDB-lite"/>
    </source>
</evidence>
<sequence>MGSVPAYSSPALQAGESETGNQFGVRPPKADVEWHKIGFTPFQVNGHVECTFTVQSGTWSQPRWVREPYLKVHGLSPALNYGQQAFEGLRVFRGESGSLQLFRLASHAARFARSAAAVDIPAVPADLFAKSVRLAVHLNSDFVPPFEGGCSMYVRPVVFASSPTMNMYTAEEYTFAVLVTPVGLLYGAMGLKALVVEGFDRTAPKGTGAFKVGGNYGPTIPVMGRARKQGYGLTLHLDAETQSFVHEFSASGFIGVKSGSPDTGAPPTMVIPKDEHILPSITVDSVGQIAQDLGWKVERRPIPFTELGDFSEVYTVGTASSLVPVSAIERESTGERFAFTVDAQSPHSAYARLTDRLQGIKRGLYTEPWGWVEELDGVALRHDIERITNTGPAKSSE</sequence>
<evidence type="ECO:0000256" key="3">
    <source>
        <dbReference type="ARBA" id="ARBA00022576"/>
    </source>
</evidence>
<dbReference type="Pfam" id="PF01063">
    <property type="entry name" value="Aminotran_4"/>
    <property type="match status" value="1"/>
</dbReference>
<comment type="cofactor">
    <cofactor evidence="1">
        <name>pyridoxal 5'-phosphate</name>
        <dbReference type="ChEBI" id="CHEBI:597326"/>
    </cofactor>
</comment>
<proteinExistence type="inferred from homology"/>
<dbReference type="InterPro" id="IPR036038">
    <property type="entry name" value="Aminotransferase-like"/>
</dbReference>
<keyword evidence="5" id="KW-0663">Pyridoxal phosphate</keyword>
<organism evidence="8 9">
    <name type="scientific">Colletotrichum orchidophilum</name>
    <dbReference type="NCBI Taxonomy" id="1209926"/>
    <lineage>
        <taxon>Eukaryota</taxon>
        <taxon>Fungi</taxon>
        <taxon>Dikarya</taxon>
        <taxon>Ascomycota</taxon>
        <taxon>Pezizomycotina</taxon>
        <taxon>Sordariomycetes</taxon>
        <taxon>Hypocreomycetidae</taxon>
        <taxon>Glomerellales</taxon>
        <taxon>Glomerellaceae</taxon>
        <taxon>Colletotrichum</taxon>
    </lineage>
</organism>
<reference evidence="8 9" key="1">
    <citation type="submission" date="2016-09" db="EMBL/GenBank/DDBJ databases">
        <authorList>
            <person name="Capua I."/>
            <person name="De Benedictis P."/>
            <person name="Joannis T."/>
            <person name="Lombin L.H."/>
            <person name="Cattoli G."/>
        </authorList>
    </citation>
    <scope>NUCLEOTIDE SEQUENCE [LARGE SCALE GENOMIC DNA]</scope>
    <source>
        <strain evidence="8 9">IMI 309357</strain>
    </source>
</reference>
<evidence type="ECO:0000256" key="4">
    <source>
        <dbReference type="ARBA" id="ARBA00022679"/>
    </source>
</evidence>
<dbReference type="GO" id="GO:0009081">
    <property type="term" value="P:branched-chain amino acid metabolic process"/>
    <property type="evidence" value="ECO:0007669"/>
    <property type="project" value="InterPro"/>
</dbReference>
<dbReference type="PANTHER" id="PTHR42825">
    <property type="entry name" value="AMINO ACID AMINOTRANSFERASE"/>
    <property type="match status" value="1"/>
</dbReference>
<dbReference type="InterPro" id="IPR043131">
    <property type="entry name" value="BCAT-like_N"/>
</dbReference>
<keyword evidence="3 8" id="KW-0032">Aminotransferase</keyword>
<feature type="modified residue" description="N6-(pyridoxal phosphate)lysine" evidence="6">
    <location>
        <position position="211"/>
    </location>
</feature>
<dbReference type="RefSeq" id="XP_022477174.1">
    <property type="nucleotide sequence ID" value="XM_022616323.1"/>
</dbReference>
<dbReference type="PANTHER" id="PTHR42825:SF2">
    <property type="entry name" value="BRANCHED-CHAIN-AMINO-ACID AMINOTRANSFERASE 3, CHLOROPLASTIC-RELATED"/>
    <property type="match status" value="1"/>
</dbReference>
<feature type="region of interest" description="Disordered" evidence="7">
    <location>
        <begin position="1"/>
        <end position="25"/>
    </location>
</feature>
<evidence type="ECO:0000256" key="6">
    <source>
        <dbReference type="PIRSR" id="PIRSR006468-1"/>
    </source>
</evidence>
<dbReference type="GeneID" id="34557833"/>
<dbReference type="STRING" id="1209926.A0A1G4BEY7"/>
<evidence type="ECO:0000256" key="1">
    <source>
        <dbReference type="ARBA" id="ARBA00001933"/>
    </source>
</evidence>
<evidence type="ECO:0000256" key="5">
    <source>
        <dbReference type="ARBA" id="ARBA00022898"/>
    </source>
</evidence>
<evidence type="ECO:0000256" key="2">
    <source>
        <dbReference type="ARBA" id="ARBA00009320"/>
    </source>
</evidence>
<dbReference type="EMBL" id="MJBS01000031">
    <property type="protein sequence ID" value="OHF00030.1"/>
    <property type="molecule type" value="Genomic_DNA"/>
</dbReference>
<dbReference type="PIRSF" id="PIRSF006468">
    <property type="entry name" value="BCAT1"/>
    <property type="match status" value="1"/>
</dbReference>
<keyword evidence="4 8" id="KW-0808">Transferase</keyword>
<keyword evidence="9" id="KW-1185">Reference proteome</keyword>
<evidence type="ECO:0000313" key="8">
    <source>
        <dbReference type="EMBL" id="OHF00030.1"/>
    </source>
</evidence>
<protein>
    <submittedName>
        <fullName evidence="8">Branched-chain-amino-acid aminotransferase</fullName>
    </submittedName>
</protein>
<dbReference type="SUPFAM" id="SSF56752">
    <property type="entry name" value="D-aminoacid aminotransferase-like PLP-dependent enzymes"/>
    <property type="match status" value="1"/>
</dbReference>
<comment type="similarity">
    <text evidence="2">Belongs to the class-IV pyridoxal-phosphate-dependent aminotransferase family.</text>
</comment>
<dbReference type="Proteomes" id="UP000176998">
    <property type="component" value="Unassembled WGS sequence"/>
</dbReference>
<dbReference type="InterPro" id="IPR001544">
    <property type="entry name" value="Aminotrans_IV"/>
</dbReference>
<gene>
    <name evidence="8" type="ORF">CORC01_04676</name>
</gene>
<comment type="caution">
    <text evidence="8">The sequence shown here is derived from an EMBL/GenBank/DDBJ whole genome shotgun (WGS) entry which is preliminary data.</text>
</comment>
<accession>A0A1G4BEY7</accession>